<dbReference type="CDD" id="cd17299">
    <property type="entry name" value="acetolactate_decarboxylase"/>
    <property type="match status" value="1"/>
</dbReference>
<evidence type="ECO:0000256" key="6">
    <source>
        <dbReference type="ARBA" id="ARBA00022793"/>
    </source>
</evidence>
<dbReference type="OrthoDB" id="8612680at2"/>
<dbReference type="UniPathway" id="UPA00626">
    <property type="reaction ID" value="UER00678"/>
</dbReference>
<dbReference type="PANTHER" id="PTHR35524">
    <property type="entry name" value="ALPHA-ACETOLACTATE DECARBOXYLASE"/>
    <property type="match status" value="1"/>
</dbReference>
<evidence type="ECO:0000256" key="8">
    <source>
        <dbReference type="ARBA" id="ARBA00023239"/>
    </source>
</evidence>
<gene>
    <name evidence="10" type="ORF">DJ568_01670</name>
</gene>
<evidence type="ECO:0000256" key="4">
    <source>
        <dbReference type="ARBA" id="ARBA00013204"/>
    </source>
</evidence>
<name>A0A367GVA4_9SPHI</name>
<evidence type="ECO:0000256" key="2">
    <source>
        <dbReference type="ARBA" id="ARBA00005170"/>
    </source>
</evidence>
<evidence type="ECO:0000256" key="7">
    <source>
        <dbReference type="ARBA" id="ARBA00023061"/>
    </source>
</evidence>
<dbReference type="Proteomes" id="UP000253209">
    <property type="component" value="Unassembled WGS sequence"/>
</dbReference>
<protein>
    <recommendedName>
        <fullName evidence="5 9">Alpha-acetolactate decarboxylase</fullName>
        <ecNumber evidence="4 9">4.1.1.5</ecNumber>
    </recommendedName>
</protein>
<evidence type="ECO:0000256" key="1">
    <source>
        <dbReference type="ARBA" id="ARBA00001784"/>
    </source>
</evidence>
<keyword evidence="7 9" id="KW-0005">Acetoin biosynthesis</keyword>
<comment type="caution">
    <text evidence="10">The sequence shown here is derived from an EMBL/GenBank/DDBJ whole genome shotgun (WGS) entry which is preliminary data.</text>
</comment>
<accession>A0A367GVA4</accession>
<sequence length="268" mass="29938">MKTSIPGYFIALFFLLCFYGVAVAQKPSQGKYDNLYSAGYASAFIGGLYDVHFPYKQILAHGDFGLGAPEQLDGELLIFKGIPYQTRYTGKTTVIDTKGTAPYAISCFFKADKVIRPGRTLNKADFFKFLDSVTTNQNGMYAIHVSGSFSYVKTRAFPAVEKPYKPLAALLANQRFFEFKDVKGDLVGFKLGEFAQGPFIAGYHFHFLQDNKAGGGHIIDLTATDVTVEIDELTSYSMDLQQTPEFKEFDFNEDRKDEIKSVENGKKD</sequence>
<dbReference type="Pfam" id="PF03306">
    <property type="entry name" value="AAL_decarboxy"/>
    <property type="match status" value="1"/>
</dbReference>
<keyword evidence="11" id="KW-1185">Reference proteome</keyword>
<dbReference type="SUPFAM" id="SSF117856">
    <property type="entry name" value="AF0104/ALDC/Ptd012-like"/>
    <property type="match status" value="1"/>
</dbReference>
<proteinExistence type="inferred from homology"/>
<comment type="similarity">
    <text evidence="3 9">Belongs to the alpha-acetolactate decarboxylase family.</text>
</comment>
<keyword evidence="6 9" id="KW-0210">Decarboxylase</keyword>
<evidence type="ECO:0000256" key="9">
    <source>
        <dbReference type="PIRNR" id="PIRNR001332"/>
    </source>
</evidence>
<evidence type="ECO:0000313" key="11">
    <source>
        <dbReference type="Proteomes" id="UP000253209"/>
    </source>
</evidence>
<dbReference type="PANTHER" id="PTHR35524:SF1">
    <property type="entry name" value="ALPHA-ACETOLACTATE DECARBOXYLASE"/>
    <property type="match status" value="1"/>
</dbReference>
<dbReference type="GO" id="GO:0047605">
    <property type="term" value="F:acetolactate decarboxylase activity"/>
    <property type="evidence" value="ECO:0007669"/>
    <property type="project" value="UniProtKB-UniRule"/>
</dbReference>
<organism evidence="10 11">
    <name type="scientific">Mucilaginibacter hurinus</name>
    <dbReference type="NCBI Taxonomy" id="2201324"/>
    <lineage>
        <taxon>Bacteria</taxon>
        <taxon>Pseudomonadati</taxon>
        <taxon>Bacteroidota</taxon>
        <taxon>Sphingobacteriia</taxon>
        <taxon>Sphingobacteriales</taxon>
        <taxon>Sphingobacteriaceae</taxon>
        <taxon>Mucilaginibacter</taxon>
    </lineage>
</organism>
<reference evidence="10 11" key="1">
    <citation type="submission" date="2018-05" db="EMBL/GenBank/DDBJ databases">
        <title>Mucilaginibacter hurinus sp. nov., isolated from briquette warehouse soil.</title>
        <authorList>
            <person name="Choi L."/>
        </authorList>
    </citation>
    <scope>NUCLEOTIDE SEQUENCE [LARGE SCALE GENOMIC DNA]</scope>
    <source>
        <strain evidence="10 11">ZR32</strain>
    </source>
</reference>
<dbReference type="AlphaFoldDB" id="A0A367GVA4"/>
<evidence type="ECO:0000313" key="10">
    <source>
        <dbReference type="EMBL" id="RCH56593.1"/>
    </source>
</evidence>
<comment type="catalytic activity">
    <reaction evidence="1 9">
        <text>(2S)-2-acetolactate + H(+) = (R)-acetoin + CO2</text>
        <dbReference type="Rhea" id="RHEA:21580"/>
        <dbReference type="ChEBI" id="CHEBI:15378"/>
        <dbReference type="ChEBI" id="CHEBI:15686"/>
        <dbReference type="ChEBI" id="CHEBI:16526"/>
        <dbReference type="ChEBI" id="CHEBI:58476"/>
        <dbReference type="EC" id="4.1.1.5"/>
    </reaction>
</comment>
<keyword evidence="8 9" id="KW-0456">Lyase</keyword>
<dbReference type="EMBL" id="QGDC01000001">
    <property type="protein sequence ID" value="RCH56593.1"/>
    <property type="molecule type" value="Genomic_DNA"/>
</dbReference>
<comment type="pathway">
    <text evidence="2 9">Polyol metabolism; (R,R)-butane-2,3-diol biosynthesis; (R,R)-butane-2,3-diol from pyruvate: step 2/3.</text>
</comment>
<evidence type="ECO:0000256" key="3">
    <source>
        <dbReference type="ARBA" id="ARBA00007106"/>
    </source>
</evidence>
<dbReference type="InterPro" id="IPR005128">
    <property type="entry name" value="Acetolactate_a_deCO2ase"/>
</dbReference>
<dbReference type="GO" id="GO:0045151">
    <property type="term" value="P:acetoin biosynthetic process"/>
    <property type="evidence" value="ECO:0007669"/>
    <property type="project" value="UniProtKB-UniRule"/>
</dbReference>
<dbReference type="EC" id="4.1.1.5" evidence="4 9"/>
<dbReference type="PIRSF" id="PIRSF001332">
    <property type="entry name" value="Acetolac_decarb"/>
    <property type="match status" value="1"/>
</dbReference>
<dbReference type="RefSeq" id="WP_114003490.1">
    <property type="nucleotide sequence ID" value="NZ_QGDC01000001.1"/>
</dbReference>
<evidence type="ECO:0000256" key="5">
    <source>
        <dbReference type="ARBA" id="ARBA00020164"/>
    </source>
</evidence>
<dbReference type="Gene3D" id="3.30.1330.80">
    <property type="entry name" value="Hypothetical protein, similar to alpha- acetolactate decarboxylase, domain 2"/>
    <property type="match status" value="2"/>
</dbReference>